<proteinExistence type="inferred from homology"/>
<dbReference type="AlphaFoldDB" id="A0A5R9ILI4"/>
<comment type="cofactor">
    <cofactor evidence="6">
        <name>FMN</name>
        <dbReference type="ChEBI" id="CHEBI:58210"/>
    </cofactor>
</comment>
<sequence length="212" mass="23576">MKQAIQSNAMILGIFALVCTLMVGLVDLLTAETRARQAEQQLLNTLYQVINPARFNNDIYMACQHVQDKDLLGSDKPQTVYTARQDNLPVAVAITSVAPDGYNGNIELLVAINKDGSLSGVRVLEHKETPGLGDKIETRKSEWIYRFENKKMTSKKDSRWDVKKDGGMFDQFTGATITPRAVVNAVKNTMLFFDKNQTQILSNTTSCRGENG</sequence>
<keyword evidence="6" id="KW-0472">Membrane</keyword>
<dbReference type="Proteomes" id="UP000307790">
    <property type="component" value="Unassembled WGS sequence"/>
</dbReference>
<dbReference type="HAMAP" id="MF_00479">
    <property type="entry name" value="RsxG_RnfG"/>
    <property type="match status" value="1"/>
</dbReference>
<dbReference type="SMART" id="SM00900">
    <property type="entry name" value="FMN_bind"/>
    <property type="match status" value="1"/>
</dbReference>
<dbReference type="GO" id="GO:0009055">
    <property type="term" value="F:electron transfer activity"/>
    <property type="evidence" value="ECO:0007669"/>
    <property type="project" value="InterPro"/>
</dbReference>
<dbReference type="GO" id="GO:0005886">
    <property type="term" value="C:plasma membrane"/>
    <property type="evidence" value="ECO:0007669"/>
    <property type="project" value="UniProtKB-SubCell"/>
</dbReference>
<dbReference type="PIRSF" id="PIRSF006091">
    <property type="entry name" value="E_trnsport_RnfG"/>
    <property type="match status" value="1"/>
</dbReference>
<evidence type="ECO:0000313" key="9">
    <source>
        <dbReference type="Proteomes" id="UP000307790"/>
    </source>
</evidence>
<keyword evidence="6" id="KW-1003">Cell membrane</keyword>
<keyword evidence="6" id="KW-0812">Transmembrane</keyword>
<dbReference type="InterPro" id="IPR007329">
    <property type="entry name" value="FMN-bd"/>
</dbReference>
<name>A0A5R9ILI4_9GAMM</name>
<keyword evidence="6" id="KW-1133">Transmembrane helix</keyword>
<dbReference type="PANTHER" id="PTHR36118">
    <property type="entry name" value="ION-TRANSLOCATING OXIDOREDUCTASE COMPLEX SUBUNIT G"/>
    <property type="match status" value="1"/>
</dbReference>
<dbReference type="PANTHER" id="PTHR36118:SF1">
    <property type="entry name" value="ION-TRANSLOCATING OXIDOREDUCTASE COMPLEX SUBUNIT G"/>
    <property type="match status" value="1"/>
</dbReference>
<accession>A0A5R9ILI4</accession>
<evidence type="ECO:0000256" key="5">
    <source>
        <dbReference type="ARBA" id="ARBA00022982"/>
    </source>
</evidence>
<dbReference type="InterPro" id="IPR010209">
    <property type="entry name" value="Ion_transpt_RnfG/RsxG"/>
</dbReference>
<dbReference type="OrthoDB" id="9784165at2"/>
<comment type="caution">
    <text evidence="8">The sequence shown here is derived from an EMBL/GenBank/DDBJ whole genome shotgun (WGS) entry which is preliminary data.</text>
</comment>
<dbReference type="NCBIfam" id="NF002519">
    <property type="entry name" value="PRK01908.1"/>
    <property type="match status" value="1"/>
</dbReference>
<gene>
    <name evidence="8" type="primary">rsxG</name>
    <name evidence="6" type="synonym">rnfG</name>
    <name evidence="8" type="ORF">FE810_12435</name>
</gene>
<dbReference type="RefSeq" id="WP_138320394.1">
    <property type="nucleotide sequence ID" value="NZ_VCBC01000012.1"/>
</dbReference>
<feature type="domain" description="FMN-binding" evidence="7">
    <location>
        <begin position="101"/>
        <end position="193"/>
    </location>
</feature>
<comment type="subunit">
    <text evidence="6">The complex is composed of six subunits: RnfA, RnfB, RnfC, RnfD, RnfE and RnfG.</text>
</comment>
<keyword evidence="3 6" id="KW-0285">Flavoprotein</keyword>
<comment type="subcellular location">
    <subcellularLocation>
        <location evidence="6">Cell inner membrane</location>
        <topology evidence="6">Single-pass membrane protein</topology>
    </subcellularLocation>
</comment>
<keyword evidence="2 6" id="KW-0597">Phosphoprotein</keyword>
<keyword evidence="6" id="KW-0997">Cell inner membrane</keyword>
<evidence type="ECO:0000259" key="7">
    <source>
        <dbReference type="SMART" id="SM00900"/>
    </source>
</evidence>
<dbReference type="Pfam" id="PF04205">
    <property type="entry name" value="FMN_bind"/>
    <property type="match status" value="1"/>
</dbReference>
<protein>
    <recommendedName>
        <fullName evidence="6">Ion-translocating oxidoreductase complex subunit G</fullName>
        <ecNumber evidence="6">7.-.-.-</ecNumber>
    </recommendedName>
    <alternativeName>
        <fullName evidence="6">Rnf electron transport complex subunit G</fullName>
    </alternativeName>
</protein>
<dbReference type="EMBL" id="VCBC01000012">
    <property type="protein sequence ID" value="TLU64111.1"/>
    <property type="molecule type" value="Genomic_DNA"/>
</dbReference>
<evidence type="ECO:0000256" key="6">
    <source>
        <dbReference type="HAMAP-Rule" id="MF_00479"/>
    </source>
</evidence>
<reference evidence="8 9" key="1">
    <citation type="submission" date="2019-05" db="EMBL/GenBank/DDBJ databases">
        <title>Genome sequences of Thalassotalea litorea 1K03283.</title>
        <authorList>
            <person name="Zhang D."/>
        </authorList>
    </citation>
    <scope>NUCLEOTIDE SEQUENCE [LARGE SCALE GENOMIC DNA]</scope>
    <source>
        <strain evidence="8 9">MCCC 1K03283</strain>
    </source>
</reference>
<feature type="modified residue" description="FMN phosphoryl threonine" evidence="6">
    <location>
        <position position="176"/>
    </location>
</feature>
<evidence type="ECO:0000256" key="3">
    <source>
        <dbReference type="ARBA" id="ARBA00022630"/>
    </source>
</evidence>
<organism evidence="8 9">
    <name type="scientific">Thalassotalea litorea</name>
    <dbReference type="NCBI Taxonomy" id="2020715"/>
    <lineage>
        <taxon>Bacteria</taxon>
        <taxon>Pseudomonadati</taxon>
        <taxon>Pseudomonadota</taxon>
        <taxon>Gammaproteobacteria</taxon>
        <taxon>Alteromonadales</taxon>
        <taxon>Colwelliaceae</taxon>
        <taxon>Thalassotalea</taxon>
    </lineage>
</organism>
<evidence type="ECO:0000256" key="1">
    <source>
        <dbReference type="ARBA" id="ARBA00022448"/>
    </source>
</evidence>
<dbReference type="NCBIfam" id="TIGR01947">
    <property type="entry name" value="rnfG"/>
    <property type="match status" value="1"/>
</dbReference>
<evidence type="ECO:0000256" key="4">
    <source>
        <dbReference type="ARBA" id="ARBA00022643"/>
    </source>
</evidence>
<comment type="function">
    <text evidence="6">Part of a membrane-bound complex that couples electron transfer with translocation of ions across the membrane.</text>
</comment>
<dbReference type="GO" id="GO:0022900">
    <property type="term" value="P:electron transport chain"/>
    <property type="evidence" value="ECO:0007669"/>
    <property type="project" value="UniProtKB-UniRule"/>
</dbReference>
<comment type="similarity">
    <text evidence="6">Belongs to the RnfG family.</text>
</comment>
<keyword evidence="5 6" id="KW-0249">Electron transport</keyword>
<evidence type="ECO:0000313" key="8">
    <source>
        <dbReference type="EMBL" id="TLU64111.1"/>
    </source>
</evidence>
<dbReference type="GO" id="GO:0010181">
    <property type="term" value="F:FMN binding"/>
    <property type="evidence" value="ECO:0007669"/>
    <property type="project" value="InterPro"/>
</dbReference>
<dbReference type="EC" id="7.-.-.-" evidence="6"/>
<keyword evidence="9" id="KW-1185">Reference proteome</keyword>
<evidence type="ECO:0000256" key="2">
    <source>
        <dbReference type="ARBA" id="ARBA00022553"/>
    </source>
</evidence>
<keyword evidence="1 6" id="KW-0813">Transport</keyword>
<keyword evidence="4 6" id="KW-0288">FMN</keyword>
<keyword evidence="6" id="KW-1278">Translocase</keyword>